<dbReference type="InterPro" id="IPR011050">
    <property type="entry name" value="Pectin_lyase_fold/virulence"/>
</dbReference>
<keyword evidence="9" id="KW-1185">Reference proteome</keyword>
<dbReference type="EMBL" id="OY978783">
    <property type="protein sequence ID" value="CAK6595730.1"/>
    <property type="molecule type" value="Genomic_DNA"/>
</dbReference>
<feature type="domain" description="Tail spike TSP1/Gp66 N-terminal" evidence="7">
    <location>
        <begin position="30"/>
        <end position="80"/>
    </location>
</feature>
<dbReference type="GO" id="GO:0098994">
    <property type="term" value="P:symbiont entry into host cell via disruption of host cell envelope"/>
    <property type="evidence" value="ECO:0007669"/>
    <property type="project" value="UniProtKB-KW"/>
</dbReference>
<keyword evidence="2" id="KW-1235">Degradation of host cell envelope components during virus entry</keyword>
<dbReference type="SUPFAM" id="SSF51126">
    <property type="entry name" value="Pectin lyase-like"/>
    <property type="match status" value="1"/>
</dbReference>
<keyword evidence="6" id="KW-1238">Degradation of host capsule during virus entry</keyword>
<evidence type="ECO:0000256" key="3">
    <source>
        <dbReference type="ARBA" id="ARBA00022732"/>
    </source>
</evidence>
<evidence type="ECO:0000256" key="6">
    <source>
        <dbReference type="ARBA" id="ARBA00035731"/>
    </source>
</evidence>
<protein>
    <submittedName>
        <fullName evidence="8">Tail spike protein</fullName>
    </submittedName>
</protein>
<gene>
    <name evidence="8" type="ORF">K51PH129C1_LOCUS9</name>
</gene>
<name>A0AAV1MCI2_9CAUD</name>
<keyword evidence="4" id="KW-0946">Virion</keyword>
<evidence type="ECO:0000313" key="8">
    <source>
        <dbReference type="EMBL" id="CAK6595730.1"/>
    </source>
</evidence>
<keyword evidence="3" id="KW-1227">Viral tail protein</keyword>
<reference evidence="8 9" key="1">
    <citation type="submission" date="2023-10" db="EMBL/GenBank/DDBJ databases">
        <authorList>
            <person name="Robby Concha-Eloko"/>
            <person name="Pilar Barberan- Martinez"/>
            <person name="Rafael Sanjuan"/>
            <person name="Pilar Domingo-Calap"/>
        </authorList>
    </citation>
    <scope>NUCLEOTIDE SEQUENCE [LARGE SCALE GENOMIC DNA]</scope>
</reference>
<comment type="subcellular location">
    <subcellularLocation>
        <location evidence="1">Virion</location>
    </subcellularLocation>
</comment>
<accession>A0AAV1MCI2</accession>
<evidence type="ECO:0000256" key="4">
    <source>
        <dbReference type="ARBA" id="ARBA00022844"/>
    </source>
</evidence>
<evidence type="ECO:0000259" key="7">
    <source>
        <dbReference type="Pfam" id="PF18668"/>
    </source>
</evidence>
<dbReference type="GO" id="GO:0098996">
    <property type="term" value="P:symbiont entry into host cell via disruption of host cell glycocalyx"/>
    <property type="evidence" value="ECO:0007669"/>
    <property type="project" value="UniProtKB-KW"/>
</dbReference>
<proteinExistence type="predicted"/>
<dbReference type="Gene3D" id="2.10.10.80">
    <property type="match status" value="1"/>
</dbReference>
<sequence length="787" mass="84524">MGLVKSVYSGAYENDRALWARALAEAGYILVAGSFSEGATLSSEYEAVWDSVGGGCYRWTGAFPKTVEATSSPSDDAGFVKVTTESTLRNDALTVVPASRFGVTGDGVACGEACVAAITYIMNNGGTLQFPKGEVNWGTTRATFPIYNGPEFKIIGADGGTKFTFDDTPPYASGVSWPYTEGTKIVIGGTPSTTGLYVAPFTLSGIDFDYSRQVNKGGPTLETMAAGAHPTPYSDGALILRVMYADTPILENINISNVYGSGLQVWKCTDATIRNVNCTDVSANQVLGANNNESVDHFGYGIWSGASANTLIQRCRAWNTRVFECDDSLVSPNNGAKYNGTICGYIGIYCEYAPEQGDVGRYPPRYSWTGDTSLTPIQLRGYGRVEGCTVSGYTLNYKSESALSIQFINCVSLNHYIGFSMQSSGLLSACYANALGVANNVCPQNGFEAQRADYHLSWWSTSTNTHDLLMTGCHAVTTKYQSVAVGKGSPIIESNVFDISKSARVLNSVTSFQVGILDFNKNIIRADSNLETSSGHIRVTNTHMPNVKGNKIYNASSVRFSVSLQRGNFNENLVEGPLNLYFSGPVHCGKNLLRDGATYTTPAITYYRASDGVFEDNDVYVYDAADAQAQLVLLSSTTNFKGLNNRVHVTAATGARAASIPVFKTFGQCLYTDISDNSVSGDSASAYPWNLFNGVSGAFVFTCKNNRTDNATATLLTGLYSQRAPWRLEGNDWTQTFTAEVNTEANLYSAYKAVLGEKIPYIRPVAGGAEGIVKTSSGWKTYGSVAA</sequence>
<evidence type="ECO:0000256" key="5">
    <source>
        <dbReference type="ARBA" id="ARBA00023296"/>
    </source>
</evidence>
<dbReference type="Pfam" id="PF18668">
    <property type="entry name" value="Tail_spike_N"/>
    <property type="match status" value="1"/>
</dbReference>
<dbReference type="Proteomes" id="UP001497550">
    <property type="component" value="Chromosome"/>
</dbReference>
<organism evidence="8 9">
    <name type="scientific">Klebsiella phage vB_Kpn_K51PH129C1</name>
    <dbReference type="NCBI Taxonomy" id="3071644"/>
    <lineage>
        <taxon>Viruses</taxon>
        <taxon>Duplodnaviria</taxon>
        <taxon>Heunggongvirae</taxon>
        <taxon>Uroviricota</taxon>
        <taxon>Caudoviricetes</taxon>
        <taxon>Autographivirales</taxon>
        <taxon>Autoscriptoviridae</taxon>
        <taxon>Slopekvirinae</taxon>
        <taxon>Drulisvirus</taxon>
        <taxon>Drulisvirus K51PH129C1</taxon>
    </lineage>
</organism>
<evidence type="ECO:0000256" key="1">
    <source>
        <dbReference type="ARBA" id="ARBA00004328"/>
    </source>
</evidence>
<evidence type="ECO:0000256" key="2">
    <source>
        <dbReference type="ARBA" id="ARBA00022717"/>
    </source>
</evidence>
<evidence type="ECO:0000313" key="9">
    <source>
        <dbReference type="Proteomes" id="UP001497550"/>
    </source>
</evidence>
<keyword evidence="5" id="KW-1160">Virus entry into host cell</keyword>
<dbReference type="GO" id="GO:0098015">
    <property type="term" value="C:virus tail"/>
    <property type="evidence" value="ECO:0007669"/>
    <property type="project" value="UniProtKB-KW"/>
</dbReference>
<dbReference type="InterPro" id="IPR040775">
    <property type="entry name" value="Tail_spike_N"/>
</dbReference>